<evidence type="ECO:0000313" key="2">
    <source>
        <dbReference type="Proteomes" id="UP001497535"/>
    </source>
</evidence>
<gene>
    <name evidence="1" type="ORF">MENTE1834_LOCUS3277</name>
</gene>
<organism evidence="1 2">
    <name type="scientific">Meloidogyne enterolobii</name>
    <name type="common">Root-knot nematode worm</name>
    <name type="synonym">Meloidogyne mayaguensis</name>
    <dbReference type="NCBI Taxonomy" id="390850"/>
    <lineage>
        <taxon>Eukaryota</taxon>
        <taxon>Metazoa</taxon>
        <taxon>Ecdysozoa</taxon>
        <taxon>Nematoda</taxon>
        <taxon>Chromadorea</taxon>
        <taxon>Rhabditida</taxon>
        <taxon>Tylenchina</taxon>
        <taxon>Tylenchomorpha</taxon>
        <taxon>Tylenchoidea</taxon>
        <taxon>Meloidogynidae</taxon>
        <taxon>Meloidogyninae</taxon>
        <taxon>Meloidogyne</taxon>
    </lineage>
</organism>
<comment type="caution">
    <text evidence="1">The sequence shown here is derived from an EMBL/GenBank/DDBJ whole genome shotgun (WGS) entry which is preliminary data.</text>
</comment>
<name>A0ACB0XTH0_MELEN</name>
<dbReference type="Proteomes" id="UP001497535">
    <property type="component" value="Unassembled WGS sequence"/>
</dbReference>
<keyword evidence="2" id="KW-1185">Reference proteome</keyword>
<protein>
    <submittedName>
        <fullName evidence="1">Uncharacterized protein</fullName>
    </submittedName>
</protein>
<proteinExistence type="predicted"/>
<dbReference type="EMBL" id="CAVMJV010000002">
    <property type="protein sequence ID" value="CAK5016340.1"/>
    <property type="molecule type" value="Genomic_DNA"/>
</dbReference>
<reference evidence="1" key="1">
    <citation type="submission" date="2023-11" db="EMBL/GenBank/DDBJ databases">
        <authorList>
            <person name="Poullet M."/>
        </authorList>
    </citation>
    <scope>NUCLEOTIDE SEQUENCE</scope>
    <source>
        <strain evidence="1">E1834</strain>
    </source>
</reference>
<accession>A0ACB0XTH0</accession>
<sequence length="97" mass="11511">MKEIVVIQGNENFVDSGKLFELEIDSEEFEKVESLNKRFFKIEKLLESLTEKLFVEFDGGILSQIGYTDKDTFIEDLKNEMIIFIKDYDMQSNYFLF</sequence>
<evidence type="ECO:0000313" key="1">
    <source>
        <dbReference type="EMBL" id="CAK5016340.1"/>
    </source>
</evidence>